<dbReference type="AlphaFoldDB" id="A0A3S3PYE7"/>
<evidence type="ECO:0008006" key="4">
    <source>
        <dbReference type="Google" id="ProtNLM"/>
    </source>
</evidence>
<dbReference type="PANTHER" id="PTHR33052">
    <property type="entry name" value="DUF4228 DOMAIN PROTEIN-RELATED"/>
    <property type="match status" value="1"/>
</dbReference>
<feature type="region of interest" description="Disordered" evidence="1">
    <location>
        <begin position="117"/>
        <end position="153"/>
    </location>
</feature>
<evidence type="ECO:0000313" key="2">
    <source>
        <dbReference type="EMBL" id="RWR75224.1"/>
    </source>
</evidence>
<comment type="caution">
    <text evidence="2">The sequence shown here is derived from an EMBL/GenBank/DDBJ whole genome shotgun (WGS) entry which is preliminary data.</text>
</comment>
<evidence type="ECO:0000256" key="1">
    <source>
        <dbReference type="SAM" id="MobiDB-lite"/>
    </source>
</evidence>
<proteinExistence type="predicted"/>
<accession>A0A3S3PYE7</accession>
<protein>
    <recommendedName>
        <fullName evidence="4">DUF4228 domain-containing protein</fullName>
    </recommendedName>
</protein>
<feature type="compositionally biased region" description="Low complexity" evidence="1">
    <location>
        <begin position="132"/>
        <end position="149"/>
    </location>
</feature>
<evidence type="ECO:0000313" key="3">
    <source>
        <dbReference type="Proteomes" id="UP000283530"/>
    </source>
</evidence>
<sequence length="182" mass="20032">MGSCMSWCRISRSRRRRKLSSPAFSGIRVVHLSGYVEEFEEPITVRQVAGKPPIKHFVCSSANLLSFGSKPLNLDAHLESGHLYFLLPHSIFQSDSSPVDLVSLATRLTAVAMRCGPSPKSSPFRTITFTKSSSSPSPSPSKPSIMSPSVGSSWKPVLETIEEKSFDRRSDLSNDMISSRSR</sequence>
<gene>
    <name evidence="2" type="ORF">CKAN_00359800</name>
</gene>
<feature type="compositionally biased region" description="Polar residues" evidence="1">
    <location>
        <begin position="119"/>
        <end position="131"/>
    </location>
</feature>
<reference evidence="2 3" key="1">
    <citation type="journal article" date="2019" name="Nat. Plants">
        <title>Stout camphor tree genome fills gaps in understanding of flowering plant genome evolution.</title>
        <authorList>
            <person name="Chaw S.M."/>
            <person name="Liu Y.C."/>
            <person name="Wu Y.W."/>
            <person name="Wang H.Y."/>
            <person name="Lin C.I."/>
            <person name="Wu C.S."/>
            <person name="Ke H.M."/>
            <person name="Chang L.Y."/>
            <person name="Hsu C.Y."/>
            <person name="Yang H.T."/>
            <person name="Sudianto E."/>
            <person name="Hsu M.H."/>
            <person name="Wu K.P."/>
            <person name="Wang L.N."/>
            <person name="Leebens-Mack J.H."/>
            <person name="Tsai I.J."/>
        </authorList>
    </citation>
    <scope>NUCLEOTIDE SEQUENCE [LARGE SCALE GENOMIC DNA]</scope>
    <source>
        <strain evidence="3">cv. Chaw 1501</strain>
        <tissue evidence="2">Young leaves</tissue>
    </source>
</reference>
<dbReference type="EMBL" id="QPKB01000002">
    <property type="protein sequence ID" value="RWR75224.1"/>
    <property type="molecule type" value="Genomic_DNA"/>
</dbReference>
<dbReference type="Pfam" id="PF14009">
    <property type="entry name" value="PADRE"/>
    <property type="match status" value="1"/>
</dbReference>
<keyword evidence="3" id="KW-1185">Reference proteome</keyword>
<name>A0A3S3PYE7_9MAGN</name>
<dbReference type="Proteomes" id="UP000283530">
    <property type="component" value="Unassembled WGS sequence"/>
</dbReference>
<dbReference type="OrthoDB" id="736928at2759"/>
<organism evidence="2 3">
    <name type="scientific">Cinnamomum micranthum f. kanehirae</name>
    <dbReference type="NCBI Taxonomy" id="337451"/>
    <lineage>
        <taxon>Eukaryota</taxon>
        <taxon>Viridiplantae</taxon>
        <taxon>Streptophyta</taxon>
        <taxon>Embryophyta</taxon>
        <taxon>Tracheophyta</taxon>
        <taxon>Spermatophyta</taxon>
        <taxon>Magnoliopsida</taxon>
        <taxon>Magnoliidae</taxon>
        <taxon>Laurales</taxon>
        <taxon>Lauraceae</taxon>
        <taxon>Cinnamomum</taxon>
    </lineage>
</organism>
<dbReference type="InterPro" id="IPR025322">
    <property type="entry name" value="PADRE_dom"/>
</dbReference>